<feature type="domain" description="M23ase beta-sheet core" evidence="3">
    <location>
        <begin position="74"/>
        <end position="167"/>
    </location>
</feature>
<protein>
    <submittedName>
        <fullName evidence="4">Peptidoglycan DD-metalloendopeptidase family protein</fullName>
    </submittedName>
</protein>
<dbReference type="InterPro" id="IPR016047">
    <property type="entry name" value="M23ase_b-sheet_dom"/>
</dbReference>
<dbReference type="PANTHER" id="PTHR21666:SF270">
    <property type="entry name" value="MUREIN HYDROLASE ACTIVATOR ENVC"/>
    <property type="match status" value="1"/>
</dbReference>
<keyword evidence="2" id="KW-0732">Signal</keyword>
<gene>
    <name evidence="4" type="ORF">Q2T77_30560</name>
</gene>
<organism evidence="4 5">
    <name type="scientific">Variovorax ginsengisoli</name>
    <dbReference type="NCBI Taxonomy" id="363844"/>
    <lineage>
        <taxon>Bacteria</taxon>
        <taxon>Pseudomonadati</taxon>
        <taxon>Pseudomonadota</taxon>
        <taxon>Betaproteobacteria</taxon>
        <taxon>Burkholderiales</taxon>
        <taxon>Comamonadaceae</taxon>
        <taxon>Variovorax</taxon>
    </lineage>
</organism>
<dbReference type="CDD" id="cd12797">
    <property type="entry name" value="M23_peptidase"/>
    <property type="match status" value="1"/>
</dbReference>
<evidence type="ECO:0000313" key="5">
    <source>
        <dbReference type="Proteomes" id="UP001169027"/>
    </source>
</evidence>
<feature type="signal peptide" evidence="2">
    <location>
        <begin position="1"/>
        <end position="28"/>
    </location>
</feature>
<feature type="chain" id="PRO_5047413800" evidence="2">
    <location>
        <begin position="29"/>
        <end position="176"/>
    </location>
</feature>
<evidence type="ECO:0000259" key="3">
    <source>
        <dbReference type="Pfam" id="PF01551"/>
    </source>
</evidence>
<dbReference type="InterPro" id="IPR050570">
    <property type="entry name" value="Cell_wall_metabolism_enzyme"/>
</dbReference>
<dbReference type="Pfam" id="PF01551">
    <property type="entry name" value="Peptidase_M23"/>
    <property type="match status" value="1"/>
</dbReference>
<sequence>MLDHFTRGGALMTLALLCACGTSVPLKAPPPGSTATPMQTPMPVAPAPQRPVPQASFAHPARGATISHFDGRLNKGIDIEGRPGDPVLAARDGRVVIVTSALPAYGKMVILKHDENFITAYAHIERSLVGENEVVRQGQPIAEMGKSGRDRVALHFEIRKLGIAVDPEPYLRGEVN</sequence>
<evidence type="ECO:0000313" key="4">
    <source>
        <dbReference type="EMBL" id="MDO1536624.1"/>
    </source>
</evidence>
<proteinExistence type="predicted"/>
<reference evidence="4" key="1">
    <citation type="submission" date="2023-06" db="EMBL/GenBank/DDBJ databases">
        <authorList>
            <person name="Jiang Y."/>
            <person name="Liu Q."/>
        </authorList>
    </citation>
    <scope>NUCLEOTIDE SEQUENCE</scope>
    <source>
        <strain evidence="4">CGMCC 1.12090</strain>
    </source>
</reference>
<dbReference type="RefSeq" id="WP_301814747.1">
    <property type="nucleotide sequence ID" value="NZ_JAUJZH010000030.1"/>
</dbReference>
<comment type="caution">
    <text evidence="4">The sequence shown here is derived from an EMBL/GenBank/DDBJ whole genome shotgun (WGS) entry which is preliminary data.</text>
</comment>
<name>A0ABT8SCI0_9BURK</name>
<feature type="region of interest" description="Disordered" evidence="1">
    <location>
        <begin position="30"/>
        <end position="55"/>
    </location>
</feature>
<dbReference type="Proteomes" id="UP001169027">
    <property type="component" value="Unassembled WGS sequence"/>
</dbReference>
<accession>A0ABT8SCI0</accession>
<dbReference type="SUPFAM" id="SSF51261">
    <property type="entry name" value="Duplicated hybrid motif"/>
    <property type="match status" value="1"/>
</dbReference>
<dbReference type="PANTHER" id="PTHR21666">
    <property type="entry name" value="PEPTIDASE-RELATED"/>
    <property type="match status" value="1"/>
</dbReference>
<dbReference type="PROSITE" id="PS51257">
    <property type="entry name" value="PROKAR_LIPOPROTEIN"/>
    <property type="match status" value="1"/>
</dbReference>
<dbReference type="Gene3D" id="2.70.70.10">
    <property type="entry name" value="Glucose Permease (Domain IIA)"/>
    <property type="match status" value="1"/>
</dbReference>
<keyword evidence="5" id="KW-1185">Reference proteome</keyword>
<dbReference type="EMBL" id="JAUKVY010000030">
    <property type="protein sequence ID" value="MDO1536624.1"/>
    <property type="molecule type" value="Genomic_DNA"/>
</dbReference>
<dbReference type="InterPro" id="IPR011055">
    <property type="entry name" value="Dup_hybrid_motif"/>
</dbReference>
<evidence type="ECO:0000256" key="2">
    <source>
        <dbReference type="SAM" id="SignalP"/>
    </source>
</evidence>
<evidence type="ECO:0000256" key="1">
    <source>
        <dbReference type="SAM" id="MobiDB-lite"/>
    </source>
</evidence>